<dbReference type="Proteomes" id="UP001596298">
    <property type="component" value="Unassembled WGS sequence"/>
</dbReference>
<keyword evidence="2 5" id="KW-0808">Transferase</keyword>
<evidence type="ECO:0000256" key="1">
    <source>
        <dbReference type="ARBA" id="ARBA00022603"/>
    </source>
</evidence>
<dbReference type="EMBL" id="JBHSWH010000001">
    <property type="protein sequence ID" value="MFC6706132.1"/>
    <property type="molecule type" value="Genomic_DNA"/>
</dbReference>
<keyword evidence="3" id="KW-0949">S-adenosyl-L-methionine</keyword>
<proteinExistence type="predicted"/>
<accession>A0ABW2AGT2</accession>
<dbReference type="SUPFAM" id="SSF53335">
    <property type="entry name" value="S-adenosyl-L-methionine-dependent methyltransferases"/>
    <property type="match status" value="1"/>
</dbReference>
<sequence length="250" mass="26891">MAVNRGSPEWYAQLYADARAGSSKVMWDHGEPTPYLLDWLGERFAAGGRRGRAVVIGCAYGDDAEPVASYGFDVTAFDVSVTAVEIALTRNPGSAVDYRHADVVDLPSEWLGAFDLVIECTTLQSLPPELHEAAATSVASLCALDGEVLVIARCPSEVDPPGPPWLLTEQEVGRVAVDGVRLTRLRRIPMRGGDRWVGSSHARVQVASSEPIGDLRQPLAARLPAGGNGRLQRRRMPSSRAGHSTTRPTP</sequence>
<dbReference type="RefSeq" id="WP_382401894.1">
    <property type="nucleotide sequence ID" value="NZ_JBHSWH010000001.1"/>
</dbReference>
<feature type="region of interest" description="Disordered" evidence="4">
    <location>
        <begin position="208"/>
        <end position="250"/>
    </location>
</feature>
<organism evidence="5 6">
    <name type="scientific">Flexivirga alba</name>
    <dbReference type="NCBI Taxonomy" id="702742"/>
    <lineage>
        <taxon>Bacteria</taxon>
        <taxon>Bacillati</taxon>
        <taxon>Actinomycetota</taxon>
        <taxon>Actinomycetes</taxon>
        <taxon>Micrococcales</taxon>
        <taxon>Dermacoccaceae</taxon>
        <taxon>Flexivirga</taxon>
    </lineage>
</organism>
<evidence type="ECO:0000313" key="5">
    <source>
        <dbReference type="EMBL" id="MFC6706132.1"/>
    </source>
</evidence>
<gene>
    <name evidence="5" type="ORF">ACFQDH_12905</name>
</gene>
<dbReference type="GO" id="GO:0102208">
    <property type="term" value="F:2-polyprenyl-6-hydroxyphenol methylase activity"/>
    <property type="evidence" value="ECO:0007669"/>
    <property type="project" value="UniProtKB-EC"/>
</dbReference>
<name>A0ABW2AGT2_9MICO</name>
<dbReference type="InterPro" id="IPR008854">
    <property type="entry name" value="TPMT"/>
</dbReference>
<reference evidence="6" key="1">
    <citation type="journal article" date="2019" name="Int. J. Syst. Evol. Microbiol.">
        <title>The Global Catalogue of Microorganisms (GCM) 10K type strain sequencing project: providing services to taxonomists for standard genome sequencing and annotation.</title>
        <authorList>
            <consortium name="The Broad Institute Genomics Platform"/>
            <consortium name="The Broad Institute Genome Sequencing Center for Infectious Disease"/>
            <person name="Wu L."/>
            <person name="Ma J."/>
        </authorList>
    </citation>
    <scope>NUCLEOTIDE SEQUENCE [LARGE SCALE GENOMIC DNA]</scope>
    <source>
        <strain evidence="6">CCUG 58127</strain>
    </source>
</reference>
<dbReference type="EC" id="2.1.1.64" evidence="5"/>
<feature type="compositionally biased region" description="Polar residues" evidence="4">
    <location>
        <begin position="241"/>
        <end position="250"/>
    </location>
</feature>
<dbReference type="Gene3D" id="3.40.50.150">
    <property type="entry name" value="Vaccinia Virus protein VP39"/>
    <property type="match status" value="1"/>
</dbReference>
<evidence type="ECO:0000256" key="4">
    <source>
        <dbReference type="SAM" id="MobiDB-lite"/>
    </source>
</evidence>
<dbReference type="GO" id="GO:0061542">
    <property type="term" value="F:3-demethylubiquinol 3-O-methyltransferase activity"/>
    <property type="evidence" value="ECO:0007669"/>
    <property type="project" value="UniProtKB-EC"/>
</dbReference>
<comment type="caution">
    <text evidence="5">The sequence shown here is derived from an EMBL/GenBank/DDBJ whole genome shotgun (WGS) entry which is preliminary data.</text>
</comment>
<evidence type="ECO:0000256" key="3">
    <source>
        <dbReference type="ARBA" id="ARBA00022691"/>
    </source>
</evidence>
<evidence type="ECO:0000313" key="6">
    <source>
        <dbReference type="Proteomes" id="UP001596298"/>
    </source>
</evidence>
<dbReference type="InterPro" id="IPR029063">
    <property type="entry name" value="SAM-dependent_MTases_sf"/>
</dbReference>
<evidence type="ECO:0000256" key="2">
    <source>
        <dbReference type="ARBA" id="ARBA00022679"/>
    </source>
</evidence>
<protein>
    <submittedName>
        <fullName evidence="5">Class I SAM-dependent methyltransferase</fullName>
        <ecNumber evidence="5">2.1.1.222</ecNumber>
        <ecNumber evidence="5">2.1.1.64</ecNumber>
    </submittedName>
</protein>
<dbReference type="CDD" id="cd02440">
    <property type="entry name" value="AdoMet_MTases"/>
    <property type="match status" value="1"/>
</dbReference>
<dbReference type="EC" id="2.1.1.222" evidence="5"/>
<dbReference type="Pfam" id="PF05724">
    <property type="entry name" value="TPMT"/>
    <property type="match status" value="1"/>
</dbReference>
<dbReference type="GO" id="GO:0032259">
    <property type="term" value="P:methylation"/>
    <property type="evidence" value="ECO:0007669"/>
    <property type="project" value="UniProtKB-KW"/>
</dbReference>
<keyword evidence="6" id="KW-1185">Reference proteome</keyword>
<keyword evidence="1 5" id="KW-0489">Methyltransferase</keyword>